<comment type="caution">
    <text evidence="3">The sequence shown here is derived from an EMBL/GenBank/DDBJ whole genome shotgun (WGS) entry which is preliminary data.</text>
</comment>
<evidence type="ECO:0000259" key="2">
    <source>
        <dbReference type="Pfam" id="PF13406"/>
    </source>
</evidence>
<dbReference type="GO" id="GO:0009253">
    <property type="term" value="P:peptidoglycan catabolic process"/>
    <property type="evidence" value="ECO:0007669"/>
    <property type="project" value="TreeGrafter"/>
</dbReference>
<evidence type="ECO:0000256" key="1">
    <source>
        <dbReference type="PIRSR" id="PIRSR611757-1"/>
    </source>
</evidence>
<dbReference type="Pfam" id="PF13406">
    <property type="entry name" value="SLT_2"/>
    <property type="match status" value="1"/>
</dbReference>
<dbReference type="PANTHER" id="PTHR30163">
    <property type="entry name" value="MEMBRANE-BOUND LYTIC MUREIN TRANSGLYCOSYLASE B"/>
    <property type="match status" value="1"/>
</dbReference>
<dbReference type="InterPro" id="IPR043426">
    <property type="entry name" value="MltB-like"/>
</dbReference>
<dbReference type="Gene3D" id="1.10.8.350">
    <property type="entry name" value="Bacterial muramidase"/>
    <property type="match status" value="1"/>
</dbReference>
<dbReference type="Gene3D" id="1.10.530.10">
    <property type="match status" value="1"/>
</dbReference>
<gene>
    <name evidence="3" type="ORF">ALP65_04139</name>
</gene>
<protein>
    <recommendedName>
        <fullName evidence="2">Transglycosylase SLT domain-containing protein</fullName>
    </recommendedName>
</protein>
<dbReference type="InterPro" id="IPR011757">
    <property type="entry name" value="Lytic_transglycosylase_MltB"/>
</dbReference>
<feature type="active site" evidence="1">
    <location>
        <position position="144"/>
    </location>
</feature>
<feature type="domain" description="Transglycosylase SLT" evidence="2">
    <location>
        <begin position="49"/>
        <end position="339"/>
    </location>
</feature>
<dbReference type="AlphaFoldDB" id="A0A3M5DHR2"/>
<dbReference type="CDD" id="cd13399">
    <property type="entry name" value="Slt35-like"/>
    <property type="match status" value="1"/>
</dbReference>
<dbReference type="Proteomes" id="UP000270834">
    <property type="component" value="Unassembled WGS sequence"/>
</dbReference>
<dbReference type="PANTHER" id="PTHR30163:SF9">
    <property type="entry name" value="MEMBRANE-BOUND LYTIC MUREIN TRANSGLYCOSYLASE B"/>
    <property type="match status" value="1"/>
</dbReference>
<dbReference type="GO" id="GO:0008933">
    <property type="term" value="F:peptidoglycan lytic transglycosylase activity"/>
    <property type="evidence" value="ECO:0007669"/>
    <property type="project" value="TreeGrafter"/>
</dbReference>
<dbReference type="EMBL" id="RBSQ01000984">
    <property type="protein sequence ID" value="RMS49602.1"/>
    <property type="molecule type" value="Genomic_DNA"/>
</dbReference>
<proteinExistence type="predicted"/>
<dbReference type="InterPro" id="IPR023346">
    <property type="entry name" value="Lysozyme-like_dom_sf"/>
</dbReference>
<reference evidence="3 4" key="1">
    <citation type="submission" date="2018-08" db="EMBL/GenBank/DDBJ databases">
        <title>Recombination of ecologically and evolutionarily significant loci maintains genetic cohesion in the Pseudomonas syringae species complex.</title>
        <authorList>
            <person name="Dillon M."/>
            <person name="Thakur S."/>
            <person name="Almeida R.N.D."/>
            <person name="Weir B.S."/>
            <person name="Guttman D.S."/>
        </authorList>
    </citation>
    <scope>NUCLEOTIDE SEQUENCE [LARGE SCALE GENOMIC DNA]</scope>
    <source>
        <strain evidence="3 4">ICMP 7846</strain>
    </source>
</reference>
<evidence type="ECO:0000313" key="4">
    <source>
        <dbReference type="Proteomes" id="UP000270834"/>
    </source>
</evidence>
<name>A0A3M5DHR2_PSEAI</name>
<sequence length="354" mass="39784">MDRPGLRPRVKNAMQVLRTWAARGVQWVGVAGVIGLSGAAQAGDYDGSPQVAEFVSEMTRDYGFAGEQLMGLFRDVNRKQSILDAISRPAERVKQWKEYRPIFISDARISRGVDFWNKHAEDLARAEKEYGVPAEIIVSIIGVETFFGRNTGSYRVMDALSTLGFDYPPRADFFRKELREFLLLAREQQVDPLSLTGSYAGAMGLPQFMPSSFRAYAVDFDGDGHINIWSDPTDAIGSVASYFKQHGWVTGEPVVSVAEINDESAESAVTRGVDPTMSLGELRARGWRTHDALRDDQKVTAMRFVGDKGIEYWVGLPNFYVITRYNHSTHYAMAVWELGKEVDRVRHRSVVRQD</sequence>
<organism evidence="3 4">
    <name type="scientific">Pseudomonas aeruginosa</name>
    <dbReference type="NCBI Taxonomy" id="287"/>
    <lineage>
        <taxon>Bacteria</taxon>
        <taxon>Pseudomonadati</taxon>
        <taxon>Pseudomonadota</taxon>
        <taxon>Gammaproteobacteria</taxon>
        <taxon>Pseudomonadales</taxon>
        <taxon>Pseudomonadaceae</taxon>
        <taxon>Pseudomonas</taxon>
    </lineage>
</organism>
<evidence type="ECO:0000313" key="3">
    <source>
        <dbReference type="EMBL" id="RMS49602.1"/>
    </source>
</evidence>
<dbReference type="SUPFAM" id="SSF53955">
    <property type="entry name" value="Lysozyme-like"/>
    <property type="match status" value="1"/>
</dbReference>
<accession>A0A3M5DHR2</accession>
<dbReference type="FunFam" id="1.10.8.350:FF:000001">
    <property type="entry name" value="Lytic murein transglycosylase B"/>
    <property type="match status" value="1"/>
</dbReference>
<dbReference type="NCBIfam" id="TIGR02282">
    <property type="entry name" value="MltB"/>
    <property type="match status" value="1"/>
</dbReference>
<dbReference type="InterPro" id="IPR031304">
    <property type="entry name" value="SLT_2"/>
</dbReference>